<reference evidence="1 2" key="1">
    <citation type="journal article" date="2022" name="Genome Biol. Evol.">
        <title>The Spruce Budworm Genome: Reconstructing the Evolutionary History of Antifreeze Proteins.</title>
        <authorList>
            <person name="Beliveau C."/>
            <person name="Gagne P."/>
            <person name="Picq S."/>
            <person name="Vernygora O."/>
            <person name="Keeling C.I."/>
            <person name="Pinkney K."/>
            <person name="Doucet D."/>
            <person name="Wen F."/>
            <person name="Johnston J.S."/>
            <person name="Maaroufi H."/>
            <person name="Boyle B."/>
            <person name="Laroche J."/>
            <person name="Dewar K."/>
            <person name="Juretic N."/>
            <person name="Blackburn G."/>
            <person name="Nisole A."/>
            <person name="Brunet B."/>
            <person name="Brandao M."/>
            <person name="Lumley L."/>
            <person name="Duan J."/>
            <person name="Quan G."/>
            <person name="Lucarotti C.J."/>
            <person name="Roe A.D."/>
            <person name="Sperling F.A.H."/>
            <person name="Levesque R.C."/>
            <person name="Cusson M."/>
        </authorList>
    </citation>
    <scope>NUCLEOTIDE SEQUENCE [LARGE SCALE GENOMIC DNA]</scope>
    <source>
        <strain evidence="1">Glfc:IPQL:Cfum</strain>
    </source>
</reference>
<dbReference type="Proteomes" id="UP001064048">
    <property type="component" value="Chromosome 30"/>
</dbReference>
<evidence type="ECO:0000313" key="1">
    <source>
        <dbReference type="EMBL" id="KAI8431360.1"/>
    </source>
</evidence>
<gene>
    <name evidence="1" type="ORF">MSG28_015896</name>
</gene>
<dbReference type="EMBL" id="CM046130">
    <property type="protein sequence ID" value="KAI8431360.1"/>
    <property type="molecule type" value="Genomic_DNA"/>
</dbReference>
<sequence>MNGVIMENKDKIVDKLLCMACLCVGRSLHKITDDKMKQFYLDALNEIPLCDLPQVCPNICWECQALLRRGVAFKEQVKDSYRILQTYTNENLYECLLTDISRPPRLTICTNNPITVAPDLENPSNSAEEQPKELQLVYVKDEPVNVQVDWDDRDVDLHSEEDPECCPIKILKVESVVTTKTKKKSKKTDKRSKIKKVKKAVSLKDKTKNHKQKSVADQKIVTIELSYEEMLEERDRDATRESYLQAEFKCDSCLVGFKYSKSYAAHRTSKHDPSLGDYSCPICKTVISSVDSFTAHYKRHMRRYECSLCHKRTIDLKVMQQHYFSTHEISLKKYECNLCGKISSSIDTHRYHKDSHKARVQCPECDKTFSHRAGLMNHRLAVHELKNEFPCGACAKVFRWKASLKRHMEKHHGKEAPSAAYCAACGVSFSSICSYQRHMKNSLKHVTHQQLRFICDHCNRRYADKTKLRDHIEEKHLHRTYQCHICNKPSKNRVGLDQHIRNVHRGRPNNKMCHHCGKGFPTKVQLESHIRTHTGERPFICEFCPTTFSQQSNLYKHNRLVHLNIKSKRYPLCKKPKELPEEKQQEDYTRPVAVLHYTERNDAISNVHARDGPRSVHLALQTSLLFEPKDAYRHLKFIAEARKFLDKLEHAIAPPTILRSGHQEYLTKFLGELAETLMKFGDGQLRQFFISLELEMRLHFYKGSIFREILYDPKLLTYFRKKLKEWASSDPRMMRARLSKYMLTDRNKSTPLNRLGSFLNAYYEKEQYGKMSEIVEKLRNIDDEDDSDKIGRIIRDGVNTLVIQHYDRMNYTTRAKLADEINKLNDFNTIAKSDVDEDLKLAFRKFIKDISDTSLLKISMRQIKKNRKKL</sequence>
<comment type="caution">
    <text evidence="1">The sequence shown here is derived from an EMBL/GenBank/DDBJ whole genome shotgun (WGS) entry which is preliminary data.</text>
</comment>
<protein>
    <submittedName>
        <fullName evidence="1">Uncharacterized protein</fullName>
    </submittedName>
</protein>
<accession>A0ACC0K5E2</accession>
<name>A0ACC0K5E2_CHOFU</name>
<keyword evidence="2" id="KW-1185">Reference proteome</keyword>
<organism evidence="1 2">
    <name type="scientific">Choristoneura fumiferana</name>
    <name type="common">Spruce budworm moth</name>
    <name type="synonym">Archips fumiferana</name>
    <dbReference type="NCBI Taxonomy" id="7141"/>
    <lineage>
        <taxon>Eukaryota</taxon>
        <taxon>Metazoa</taxon>
        <taxon>Ecdysozoa</taxon>
        <taxon>Arthropoda</taxon>
        <taxon>Hexapoda</taxon>
        <taxon>Insecta</taxon>
        <taxon>Pterygota</taxon>
        <taxon>Neoptera</taxon>
        <taxon>Endopterygota</taxon>
        <taxon>Lepidoptera</taxon>
        <taxon>Glossata</taxon>
        <taxon>Ditrysia</taxon>
        <taxon>Tortricoidea</taxon>
        <taxon>Tortricidae</taxon>
        <taxon>Tortricinae</taxon>
        <taxon>Choristoneura</taxon>
    </lineage>
</organism>
<proteinExistence type="predicted"/>
<evidence type="ECO:0000313" key="2">
    <source>
        <dbReference type="Proteomes" id="UP001064048"/>
    </source>
</evidence>